<organism evidence="4 5">
    <name type="scientific">Pristionchus mayeri</name>
    <dbReference type="NCBI Taxonomy" id="1317129"/>
    <lineage>
        <taxon>Eukaryota</taxon>
        <taxon>Metazoa</taxon>
        <taxon>Ecdysozoa</taxon>
        <taxon>Nematoda</taxon>
        <taxon>Chromadorea</taxon>
        <taxon>Rhabditida</taxon>
        <taxon>Rhabditina</taxon>
        <taxon>Diplogasteromorpha</taxon>
        <taxon>Diplogasteroidea</taxon>
        <taxon>Neodiplogasteridae</taxon>
        <taxon>Pristionchus</taxon>
    </lineage>
</organism>
<evidence type="ECO:0000313" key="4">
    <source>
        <dbReference type="EMBL" id="GMR42751.1"/>
    </source>
</evidence>
<protein>
    <recommendedName>
        <fullName evidence="3">C2H2-type domain-containing protein</fullName>
    </recommendedName>
</protein>
<dbReference type="InterPro" id="IPR013087">
    <property type="entry name" value="Znf_C2H2_type"/>
</dbReference>
<evidence type="ECO:0000259" key="3">
    <source>
        <dbReference type="PROSITE" id="PS50157"/>
    </source>
</evidence>
<dbReference type="PROSITE" id="PS50157">
    <property type="entry name" value="ZINC_FINGER_C2H2_2"/>
    <property type="match status" value="1"/>
</dbReference>
<dbReference type="GO" id="GO:0008270">
    <property type="term" value="F:zinc ion binding"/>
    <property type="evidence" value="ECO:0007669"/>
    <property type="project" value="UniProtKB-KW"/>
</dbReference>
<proteinExistence type="predicted"/>
<feature type="compositionally biased region" description="Basic and acidic residues" evidence="2">
    <location>
        <begin position="181"/>
        <end position="205"/>
    </location>
</feature>
<feature type="compositionally biased region" description="Low complexity" evidence="2">
    <location>
        <begin position="108"/>
        <end position="117"/>
    </location>
</feature>
<keyword evidence="1" id="KW-0863">Zinc-finger</keyword>
<dbReference type="SMART" id="SM00355">
    <property type="entry name" value="ZnF_C2H2"/>
    <property type="match status" value="3"/>
</dbReference>
<keyword evidence="1" id="KW-0479">Metal-binding</keyword>
<sequence length="415" mass="46424">MEQIDEDTKEYFNNYKQAVRVLRRRSIGGIGEPDEKIVSLVSAMARSLVAHSETNDGMLARVLVEVEEAAKKVAPWLKTFAELFVHVHLNVVLRVGTTESGDGKAAESSSTPSTSHLPPLPPKKKGRRSNAFVPPTPTTGGESSGSVGHAPTRAAKGAAQTKITSYAIRRRPSDVHVPANGEEKDEREEKKQRIEKGPLSPRTEKSMEALKKIVEVKPPQHKVHGQGNVWKCAGIKCTDSFESHADVYKHMLMEHYLDGPVLGKCLSCGHVAPFAELIVHRKTGDEVCRADDSKMAYWVELKLRNKKTLMTKEEEEEQKIKEDLLQLAEGMQKCIVKDCDGPSTKTYQALEEHYEKEHNLVVQQVCDKCSRTYLHPLAFIRHMMDTCIDGIPVVVTKSIEKKKEKENRGDQNDDE</sequence>
<dbReference type="EMBL" id="BTRK01000003">
    <property type="protein sequence ID" value="GMR42751.1"/>
    <property type="molecule type" value="Genomic_DNA"/>
</dbReference>
<feature type="domain" description="C2H2-type" evidence="3">
    <location>
        <begin position="230"/>
        <end position="260"/>
    </location>
</feature>
<evidence type="ECO:0000256" key="1">
    <source>
        <dbReference type="PROSITE-ProRule" id="PRU00042"/>
    </source>
</evidence>
<evidence type="ECO:0000313" key="5">
    <source>
        <dbReference type="Proteomes" id="UP001328107"/>
    </source>
</evidence>
<gene>
    <name evidence="4" type="ORF">PMAYCL1PPCAC_12946</name>
</gene>
<evidence type="ECO:0000256" key="2">
    <source>
        <dbReference type="SAM" id="MobiDB-lite"/>
    </source>
</evidence>
<dbReference type="AlphaFoldDB" id="A0AAN4ZL28"/>
<name>A0AAN4ZL28_9BILA</name>
<accession>A0AAN4ZL28</accession>
<comment type="caution">
    <text evidence="4">The sequence shown here is derived from an EMBL/GenBank/DDBJ whole genome shotgun (WGS) entry which is preliminary data.</text>
</comment>
<reference evidence="5" key="1">
    <citation type="submission" date="2022-10" db="EMBL/GenBank/DDBJ databases">
        <title>Genome assembly of Pristionchus species.</title>
        <authorList>
            <person name="Yoshida K."/>
            <person name="Sommer R.J."/>
        </authorList>
    </citation>
    <scope>NUCLEOTIDE SEQUENCE [LARGE SCALE GENOMIC DNA]</scope>
    <source>
        <strain evidence="5">RS5460</strain>
    </source>
</reference>
<keyword evidence="5" id="KW-1185">Reference proteome</keyword>
<keyword evidence="1" id="KW-0862">Zinc</keyword>
<dbReference type="Proteomes" id="UP001328107">
    <property type="component" value="Unassembled WGS sequence"/>
</dbReference>
<dbReference type="PROSITE" id="PS00028">
    <property type="entry name" value="ZINC_FINGER_C2H2_1"/>
    <property type="match status" value="1"/>
</dbReference>
<feature type="region of interest" description="Disordered" evidence="2">
    <location>
        <begin position="100"/>
        <end position="205"/>
    </location>
</feature>